<dbReference type="OrthoDB" id="2756615at2759"/>
<accession>A0A8H6XL61</accession>
<evidence type="ECO:0000256" key="1">
    <source>
        <dbReference type="SAM" id="MobiDB-lite"/>
    </source>
</evidence>
<dbReference type="CDD" id="cd12094">
    <property type="entry name" value="TM_ErbB2"/>
    <property type="match status" value="1"/>
</dbReference>
<reference evidence="3" key="1">
    <citation type="submission" date="2020-05" db="EMBL/GenBank/DDBJ databases">
        <title>Mycena genomes resolve the evolution of fungal bioluminescence.</title>
        <authorList>
            <person name="Tsai I.J."/>
        </authorList>
    </citation>
    <scope>NUCLEOTIDE SEQUENCE</scope>
    <source>
        <strain evidence="3">CCC161011</strain>
    </source>
</reference>
<sequence length="564" mass="60201">MGTGLKYINGAPTLESCLLSSSQRTLFLSSIFRSPTVEMSEAVTIVIDDTALLDQPLENMNLGDPGAWYLTTSDTIDGGFPSNYNNTNFIPDFTPFGNGAWTFSFDGLAIWPLLKVKLIRFVSGTAVSLFGITPPTEFNQTIGIANPSFDQVNITYPKSYSRFTYAAPARGGQFYSSGTLSSPGQIRIGITGARGLTLDYALVTIGEATNLKGQTILVDDSSPEITWSGNWGEKNSYTTPVPCGLPFFPNSEDFPYAFTANMSPHGNTSHTSSTIGDSFAFQFSGTSLVVSGVTPGDDKGQDWFLQMEFTLDGSTATANFTRDPAYVTKPHFTYFSSGTLKSGNHTLVGKILAATGSPSPAAQIDYITYKPSFLTLKDKPTFDSSLGNLNLSHSTNAPGPTTSPSPSANSDKIPSSSRGAPAGAIVGGVVGALFVVASILGVLWVVRRKRKRTPKPELSTEPFMSTMQTSHSFYETSTTKGSSNPSPLSSPMSENPASHSNPTIAAAPSLVEQQNNIAAEIQHLEGQSNAVNETLEARVRELQTQMGVLTREIQSHLSPPSYAG</sequence>
<evidence type="ECO:0000313" key="3">
    <source>
        <dbReference type="EMBL" id="KAF7342472.1"/>
    </source>
</evidence>
<organism evidence="3 4">
    <name type="scientific">Mycena venus</name>
    <dbReference type="NCBI Taxonomy" id="2733690"/>
    <lineage>
        <taxon>Eukaryota</taxon>
        <taxon>Fungi</taxon>
        <taxon>Dikarya</taxon>
        <taxon>Basidiomycota</taxon>
        <taxon>Agaricomycotina</taxon>
        <taxon>Agaricomycetes</taxon>
        <taxon>Agaricomycetidae</taxon>
        <taxon>Agaricales</taxon>
        <taxon>Marasmiineae</taxon>
        <taxon>Mycenaceae</taxon>
        <taxon>Mycena</taxon>
    </lineage>
</organism>
<keyword evidence="4" id="KW-1185">Reference proteome</keyword>
<feature type="region of interest" description="Disordered" evidence="1">
    <location>
        <begin position="387"/>
        <end position="419"/>
    </location>
</feature>
<evidence type="ECO:0000313" key="4">
    <source>
        <dbReference type="Proteomes" id="UP000620124"/>
    </source>
</evidence>
<dbReference type="Gene3D" id="2.60.120.260">
    <property type="entry name" value="Galactose-binding domain-like"/>
    <property type="match status" value="1"/>
</dbReference>
<feature type="compositionally biased region" description="Low complexity" evidence="1">
    <location>
        <begin position="482"/>
        <end position="496"/>
    </location>
</feature>
<protein>
    <submittedName>
        <fullName evidence="3">Gpr1 family protein</fullName>
    </submittedName>
</protein>
<dbReference type="Proteomes" id="UP000620124">
    <property type="component" value="Unassembled WGS sequence"/>
</dbReference>
<name>A0A8H6XL61_9AGAR</name>
<comment type="caution">
    <text evidence="3">The sequence shown here is derived from an EMBL/GenBank/DDBJ whole genome shotgun (WGS) entry which is preliminary data.</text>
</comment>
<evidence type="ECO:0000256" key="2">
    <source>
        <dbReference type="SAM" id="Phobius"/>
    </source>
</evidence>
<dbReference type="AlphaFoldDB" id="A0A8H6XL61"/>
<keyword evidence="2" id="KW-1133">Transmembrane helix</keyword>
<proteinExistence type="predicted"/>
<keyword evidence="2" id="KW-0472">Membrane</keyword>
<keyword evidence="2" id="KW-0812">Transmembrane</keyword>
<feature type="compositionally biased region" description="Low complexity" evidence="1">
    <location>
        <begin position="394"/>
        <end position="410"/>
    </location>
</feature>
<feature type="compositionally biased region" description="Polar residues" evidence="1">
    <location>
        <begin position="462"/>
        <end position="481"/>
    </location>
</feature>
<gene>
    <name evidence="3" type="ORF">MVEN_01836700</name>
</gene>
<feature type="transmembrane region" description="Helical" evidence="2">
    <location>
        <begin position="422"/>
        <end position="446"/>
    </location>
</feature>
<feature type="region of interest" description="Disordered" evidence="1">
    <location>
        <begin position="451"/>
        <end position="503"/>
    </location>
</feature>
<dbReference type="EMBL" id="JACAZI010000017">
    <property type="protein sequence ID" value="KAF7342472.1"/>
    <property type="molecule type" value="Genomic_DNA"/>
</dbReference>